<gene>
    <name evidence="2" type="ORF">DPMN_125523</name>
</gene>
<protein>
    <submittedName>
        <fullName evidence="2">Uncharacterized protein</fullName>
    </submittedName>
</protein>
<evidence type="ECO:0000313" key="2">
    <source>
        <dbReference type="EMBL" id="KAH3823707.1"/>
    </source>
</evidence>
<dbReference type="EMBL" id="JAIWYP010000005">
    <property type="protein sequence ID" value="KAH3823707.1"/>
    <property type="molecule type" value="Genomic_DNA"/>
</dbReference>
<keyword evidence="3" id="KW-1185">Reference proteome</keyword>
<dbReference type="Gene3D" id="3.30.70.1820">
    <property type="entry name" value="L1 transposable element, RRM domain"/>
    <property type="match status" value="1"/>
</dbReference>
<reference evidence="2" key="2">
    <citation type="submission" date="2020-11" db="EMBL/GenBank/DDBJ databases">
        <authorList>
            <person name="McCartney M.A."/>
            <person name="Auch B."/>
            <person name="Kono T."/>
            <person name="Mallez S."/>
            <person name="Becker A."/>
            <person name="Gohl D.M."/>
            <person name="Silverstein K.A.T."/>
            <person name="Koren S."/>
            <person name="Bechman K.B."/>
            <person name="Herman A."/>
            <person name="Abrahante J.E."/>
            <person name="Garbe J."/>
        </authorList>
    </citation>
    <scope>NUCLEOTIDE SEQUENCE</scope>
    <source>
        <strain evidence="2">Duluth1</strain>
        <tissue evidence="2">Whole animal</tissue>
    </source>
</reference>
<evidence type="ECO:0000313" key="3">
    <source>
        <dbReference type="Proteomes" id="UP000828390"/>
    </source>
</evidence>
<evidence type="ECO:0000256" key="1">
    <source>
        <dbReference type="SAM" id="MobiDB-lite"/>
    </source>
</evidence>
<sequence>MASLRDEELPQSSMDESDILTTTEYAIPVQNRFKQMNNGGQGLSENGGFQTVQRRTKRKTVSSSNMDTFANMDIDSKLVCMFEKMNVIEDTISECRNDIIKVNSNYKLIDARVYALEQTMDWQVEMTRSMCYHSIDRDARDMRNNIIIYGLSERLPYNDRNLVLKFLENELEIDTSDMMIDRAHRLGRKFPNTNDQKRPMIARFR</sequence>
<feature type="region of interest" description="Disordered" evidence="1">
    <location>
        <begin position="1"/>
        <end position="21"/>
    </location>
</feature>
<organism evidence="2 3">
    <name type="scientific">Dreissena polymorpha</name>
    <name type="common">Zebra mussel</name>
    <name type="synonym">Mytilus polymorpha</name>
    <dbReference type="NCBI Taxonomy" id="45954"/>
    <lineage>
        <taxon>Eukaryota</taxon>
        <taxon>Metazoa</taxon>
        <taxon>Spiralia</taxon>
        <taxon>Lophotrochozoa</taxon>
        <taxon>Mollusca</taxon>
        <taxon>Bivalvia</taxon>
        <taxon>Autobranchia</taxon>
        <taxon>Heteroconchia</taxon>
        <taxon>Euheterodonta</taxon>
        <taxon>Imparidentia</taxon>
        <taxon>Neoheterodontei</taxon>
        <taxon>Myida</taxon>
        <taxon>Dreissenoidea</taxon>
        <taxon>Dreissenidae</taxon>
        <taxon>Dreissena</taxon>
    </lineage>
</organism>
<accession>A0A9D4GVL0</accession>
<comment type="caution">
    <text evidence="2">The sequence shown here is derived from an EMBL/GenBank/DDBJ whole genome shotgun (WGS) entry which is preliminary data.</text>
</comment>
<feature type="region of interest" description="Disordered" evidence="1">
    <location>
        <begin position="39"/>
        <end position="63"/>
    </location>
</feature>
<dbReference type="Proteomes" id="UP000828390">
    <property type="component" value="Unassembled WGS sequence"/>
</dbReference>
<feature type="compositionally biased region" description="Polar residues" evidence="1">
    <location>
        <begin position="39"/>
        <end position="53"/>
    </location>
</feature>
<name>A0A9D4GVL0_DREPO</name>
<feature type="compositionally biased region" description="Polar residues" evidence="1">
    <location>
        <begin position="10"/>
        <end position="21"/>
    </location>
</feature>
<reference evidence="2" key="1">
    <citation type="journal article" date="2019" name="bioRxiv">
        <title>The Genome of the Zebra Mussel, Dreissena polymorpha: A Resource for Invasive Species Research.</title>
        <authorList>
            <person name="McCartney M.A."/>
            <person name="Auch B."/>
            <person name="Kono T."/>
            <person name="Mallez S."/>
            <person name="Zhang Y."/>
            <person name="Obille A."/>
            <person name="Becker A."/>
            <person name="Abrahante J.E."/>
            <person name="Garbe J."/>
            <person name="Badalamenti J.P."/>
            <person name="Herman A."/>
            <person name="Mangelson H."/>
            <person name="Liachko I."/>
            <person name="Sullivan S."/>
            <person name="Sone E.D."/>
            <person name="Koren S."/>
            <person name="Silverstein K.A.T."/>
            <person name="Beckman K.B."/>
            <person name="Gohl D.M."/>
        </authorList>
    </citation>
    <scope>NUCLEOTIDE SEQUENCE</scope>
    <source>
        <strain evidence="2">Duluth1</strain>
        <tissue evidence="2">Whole animal</tissue>
    </source>
</reference>
<proteinExistence type="predicted"/>
<dbReference type="AlphaFoldDB" id="A0A9D4GVL0"/>